<accession>A0ABT1P2Q7</accession>
<organism evidence="4 5">
    <name type="scientific">Microbulbifer elongatus</name>
    <dbReference type="NCBI Taxonomy" id="86173"/>
    <lineage>
        <taxon>Bacteria</taxon>
        <taxon>Pseudomonadati</taxon>
        <taxon>Pseudomonadota</taxon>
        <taxon>Gammaproteobacteria</taxon>
        <taxon>Cellvibrionales</taxon>
        <taxon>Microbulbiferaceae</taxon>
        <taxon>Microbulbifer</taxon>
    </lineage>
</organism>
<dbReference type="RefSeq" id="WP_255875342.1">
    <property type="nucleotide sequence ID" value="NZ_JACASI010000034.1"/>
</dbReference>
<dbReference type="InterPro" id="IPR016162">
    <property type="entry name" value="Ald_DH_N"/>
</dbReference>
<dbReference type="PROSITE" id="PS00070">
    <property type="entry name" value="ALDEHYDE_DEHYDR_CYS"/>
    <property type="match status" value="1"/>
</dbReference>
<dbReference type="InterPro" id="IPR015590">
    <property type="entry name" value="Aldehyde_DH_dom"/>
</dbReference>
<dbReference type="PANTHER" id="PTHR43353:SF5">
    <property type="entry name" value="SUCCINATE-SEMIALDEHYDE DEHYDROGENASE, MITOCHONDRIAL"/>
    <property type="match status" value="1"/>
</dbReference>
<evidence type="ECO:0000256" key="2">
    <source>
        <dbReference type="ARBA" id="ARBA00023002"/>
    </source>
</evidence>
<dbReference type="Proteomes" id="UP001205566">
    <property type="component" value="Unassembled WGS sequence"/>
</dbReference>
<dbReference type="InterPro" id="IPR050740">
    <property type="entry name" value="Aldehyde_DH_Superfamily"/>
</dbReference>
<evidence type="ECO:0000256" key="1">
    <source>
        <dbReference type="ARBA" id="ARBA00009986"/>
    </source>
</evidence>
<dbReference type="Pfam" id="PF00171">
    <property type="entry name" value="Aldedh"/>
    <property type="match status" value="1"/>
</dbReference>
<reference evidence="4" key="1">
    <citation type="thesis" date="2020" institute="Technische Universitat Dresden" country="Dresden, Germany">
        <title>The Agarolytic System of Microbulbifer elongatus PORT2, Isolated from Batu Karas, Pangandaran West Java Indonesia.</title>
        <authorList>
            <person name="Anggraeni S.R."/>
        </authorList>
    </citation>
    <scope>NUCLEOTIDE SEQUENCE</scope>
    <source>
        <strain evidence="4">PORT2</strain>
    </source>
</reference>
<evidence type="ECO:0000313" key="5">
    <source>
        <dbReference type="Proteomes" id="UP001205566"/>
    </source>
</evidence>
<sequence>MSTQIAETAQQHYQCYIDGEWVDSDSKLPVENPANGKVFASVPDCTLAQADTALASSQAALQSWKMLPAIERGRHLFNLIEALKPKRDLFAKLLVLEQGKTLNEAYGEFDDTLNYLTYSAEAARRIEGNIFPSDNAGEQLWIQKVPYGVTVGLCAFNYPLALIGRKVGPALVTGNTMIVKPHEATPVTAMEFAKAVEEAGIPKGVINIISGSGIAVGEHLVKSPITQLVTLTGSIRAGQAICRAVAENVTAVSLELGGKASFIVLDDADIDKAVDAVVISRYANCGQVCICAELVLVHEKVADEFTRKVLEKVKELTVGNPMDNPSMGPSVTAQGLDRVDSIVQETINAGATLACGGARPEGADFGGGNWYQPTVLTDVTADMAAAREEIFGPVLPIVKISSFDEAVEITNRRNDGLSCYLWSNDYRVIMDGISRLEVGTVFVNKQIVGYIQGYHSGHKRSGIGGEDGIYGIEGYLQKRAVYLNCN</sequence>
<dbReference type="SUPFAM" id="SSF53720">
    <property type="entry name" value="ALDH-like"/>
    <property type="match status" value="1"/>
</dbReference>
<feature type="domain" description="Aldehyde dehydrogenase" evidence="3">
    <location>
        <begin position="21"/>
        <end position="481"/>
    </location>
</feature>
<dbReference type="InterPro" id="IPR016163">
    <property type="entry name" value="Ald_DH_C"/>
</dbReference>
<protein>
    <submittedName>
        <fullName evidence="4">Aldehyde dehydrogenase family protein</fullName>
    </submittedName>
</protein>
<dbReference type="Gene3D" id="3.40.309.10">
    <property type="entry name" value="Aldehyde Dehydrogenase, Chain A, domain 2"/>
    <property type="match status" value="1"/>
</dbReference>
<dbReference type="PANTHER" id="PTHR43353">
    <property type="entry name" value="SUCCINATE-SEMIALDEHYDE DEHYDROGENASE, MITOCHONDRIAL"/>
    <property type="match status" value="1"/>
</dbReference>
<name>A0ABT1P2Q7_9GAMM</name>
<evidence type="ECO:0000259" key="3">
    <source>
        <dbReference type="Pfam" id="PF00171"/>
    </source>
</evidence>
<evidence type="ECO:0000313" key="4">
    <source>
        <dbReference type="EMBL" id="MCQ3830400.1"/>
    </source>
</evidence>
<dbReference type="InterPro" id="IPR016160">
    <property type="entry name" value="Ald_DH_CS_CYS"/>
</dbReference>
<dbReference type="Gene3D" id="3.40.605.10">
    <property type="entry name" value="Aldehyde Dehydrogenase, Chain A, domain 1"/>
    <property type="match status" value="1"/>
</dbReference>
<proteinExistence type="inferred from homology"/>
<dbReference type="EMBL" id="JACASI010000034">
    <property type="protein sequence ID" value="MCQ3830400.1"/>
    <property type="molecule type" value="Genomic_DNA"/>
</dbReference>
<gene>
    <name evidence="4" type="ORF">HXX02_13175</name>
</gene>
<dbReference type="InterPro" id="IPR016161">
    <property type="entry name" value="Ald_DH/histidinol_DH"/>
</dbReference>
<comment type="caution">
    <text evidence="4">The sequence shown here is derived from an EMBL/GenBank/DDBJ whole genome shotgun (WGS) entry which is preliminary data.</text>
</comment>
<comment type="similarity">
    <text evidence="1">Belongs to the aldehyde dehydrogenase family.</text>
</comment>
<keyword evidence="5" id="KW-1185">Reference proteome</keyword>
<keyword evidence="2" id="KW-0560">Oxidoreductase</keyword>